<feature type="transmembrane region" description="Helical" evidence="1">
    <location>
        <begin position="52"/>
        <end position="74"/>
    </location>
</feature>
<proteinExistence type="predicted"/>
<keyword evidence="1" id="KW-1133">Transmembrane helix</keyword>
<reference evidence="2 3" key="1">
    <citation type="submission" date="2006-08" db="EMBL/GenBank/DDBJ databases">
        <title>Complete sequence of Maricaulis maris MCS10.</title>
        <authorList>
            <consortium name="US DOE Joint Genome Institute"/>
            <person name="Copeland A."/>
            <person name="Lucas S."/>
            <person name="Lapidus A."/>
            <person name="Barry K."/>
            <person name="Detter J.C."/>
            <person name="Glavina del Rio T."/>
            <person name="Hammon N."/>
            <person name="Israni S."/>
            <person name="Dalin E."/>
            <person name="Tice H."/>
            <person name="Pitluck S."/>
            <person name="Saunders E."/>
            <person name="Brettin T."/>
            <person name="Bruce D."/>
            <person name="Han C."/>
            <person name="Tapia R."/>
            <person name="Gilna P."/>
            <person name="Schmutz J."/>
            <person name="Larimer F."/>
            <person name="Land M."/>
            <person name="Hauser L."/>
            <person name="Kyrpides N."/>
            <person name="Mikhailova N."/>
            <person name="Viollier P."/>
            <person name="Stephens C."/>
            <person name="Richardson P."/>
        </authorList>
    </citation>
    <scope>NUCLEOTIDE SEQUENCE [LARGE SCALE GENOMIC DNA]</scope>
    <source>
        <strain evidence="2 3">MCS10</strain>
    </source>
</reference>
<protein>
    <submittedName>
        <fullName evidence="2">Uncharacterized protein</fullName>
    </submittedName>
</protein>
<keyword evidence="1" id="KW-0472">Membrane</keyword>
<evidence type="ECO:0000313" key="2">
    <source>
        <dbReference type="EMBL" id="ABI66499.1"/>
    </source>
</evidence>
<evidence type="ECO:0000256" key="1">
    <source>
        <dbReference type="SAM" id="Phobius"/>
    </source>
</evidence>
<sequence length="105" mass="11329">MVAAMNESLNGWARSHPIGAFVVLIIRGICIAVGLLLMVISVPVAILTPFPLVPIGAFVGLMGLILVAGASKTLHGKITEMLRKVPWLWKRVRWAFGEKDADPAE</sequence>
<gene>
    <name evidence="2" type="ordered locus">Mmar10_2207</name>
</gene>
<accession>Q0AK32</accession>
<dbReference type="HOGENOM" id="CLU_2233303_0_0_5"/>
<dbReference type="KEGG" id="mmr:Mmar10_2207"/>
<dbReference type="eggNOG" id="ENOG502ZH9V">
    <property type="taxonomic scope" value="Bacteria"/>
</dbReference>
<feature type="transmembrane region" description="Helical" evidence="1">
    <location>
        <begin position="21"/>
        <end position="46"/>
    </location>
</feature>
<dbReference type="AlphaFoldDB" id="Q0AK32"/>
<name>Q0AK32_MARMM</name>
<dbReference type="EMBL" id="CP000449">
    <property type="protein sequence ID" value="ABI66499.1"/>
    <property type="molecule type" value="Genomic_DNA"/>
</dbReference>
<dbReference type="STRING" id="394221.Mmar10_2207"/>
<keyword evidence="1" id="KW-0812">Transmembrane</keyword>
<keyword evidence="3" id="KW-1185">Reference proteome</keyword>
<dbReference type="Proteomes" id="UP000001964">
    <property type="component" value="Chromosome"/>
</dbReference>
<evidence type="ECO:0000313" key="3">
    <source>
        <dbReference type="Proteomes" id="UP000001964"/>
    </source>
</evidence>
<organism evidence="2 3">
    <name type="scientific">Maricaulis maris (strain MCS10)</name>
    <name type="common">Caulobacter maris</name>
    <dbReference type="NCBI Taxonomy" id="394221"/>
    <lineage>
        <taxon>Bacteria</taxon>
        <taxon>Pseudomonadati</taxon>
        <taxon>Pseudomonadota</taxon>
        <taxon>Alphaproteobacteria</taxon>
        <taxon>Maricaulales</taxon>
        <taxon>Maricaulaceae</taxon>
        <taxon>Maricaulis</taxon>
    </lineage>
</organism>